<feature type="domain" description="Glycosyltransferase family 28 N-terminal" evidence="1">
    <location>
        <begin position="8"/>
        <end position="94"/>
    </location>
</feature>
<dbReference type="CDD" id="cd03784">
    <property type="entry name" value="GT1_Gtf-like"/>
    <property type="match status" value="1"/>
</dbReference>
<dbReference type="GO" id="GO:0016758">
    <property type="term" value="F:hexosyltransferase activity"/>
    <property type="evidence" value="ECO:0007669"/>
    <property type="project" value="InterPro"/>
</dbReference>
<keyword evidence="4" id="KW-1185">Reference proteome</keyword>
<evidence type="ECO:0000259" key="1">
    <source>
        <dbReference type="Pfam" id="PF03033"/>
    </source>
</evidence>
<dbReference type="AlphaFoldDB" id="A0A0M7AMH7"/>
<dbReference type="SUPFAM" id="SSF53756">
    <property type="entry name" value="UDP-Glycosyltransferase/glycogen phosphorylase"/>
    <property type="match status" value="1"/>
</dbReference>
<keyword evidence="3" id="KW-0328">Glycosyltransferase</keyword>
<dbReference type="RefSeq" id="WP_055673603.1">
    <property type="nucleotide sequence ID" value="NZ_CXWD01000023.1"/>
</dbReference>
<evidence type="ECO:0000313" key="4">
    <source>
        <dbReference type="Proteomes" id="UP000053235"/>
    </source>
</evidence>
<dbReference type="OrthoDB" id="9805366at2"/>
<dbReference type="GO" id="GO:0005975">
    <property type="term" value="P:carbohydrate metabolic process"/>
    <property type="evidence" value="ECO:0007669"/>
    <property type="project" value="InterPro"/>
</dbReference>
<dbReference type="EC" id="2.4.1.278" evidence="3"/>
<feature type="domain" description="Erythromycin biosynthesis protein CIII-like C-terminal" evidence="2">
    <location>
        <begin position="308"/>
        <end position="415"/>
    </location>
</feature>
<reference evidence="4" key="1">
    <citation type="submission" date="2015-07" db="EMBL/GenBank/DDBJ databases">
        <authorList>
            <person name="Rodrigo-Torres Lidia"/>
            <person name="Arahal R.David."/>
        </authorList>
    </citation>
    <scope>NUCLEOTIDE SEQUENCE [LARGE SCALE GENOMIC DNA]</scope>
    <source>
        <strain evidence="4">CECT 5112</strain>
    </source>
</reference>
<dbReference type="PANTHER" id="PTHR48050:SF13">
    <property type="entry name" value="STEROL 3-BETA-GLUCOSYLTRANSFERASE UGT80A2"/>
    <property type="match status" value="1"/>
</dbReference>
<dbReference type="PANTHER" id="PTHR48050">
    <property type="entry name" value="STEROL 3-BETA-GLUCOSYLTRANSFERASE"/>
    <property type="match status" value="1"/>
</dbReference>
<dbReference type="InterPro" id="IPR002213">
    <property type="entry name" value="UDP_glucos_trans"/>
</dbReference>
<dbReference type="InterPro" id="IPR004276">
    <property type="entry name" value="GlycoTrans_28_N"/>
</dbReference>
<dbReference type="Pfam" id="PF06722">
    <property type="entry name" value="EryCIII-like_C"/>
    <property type="match status" value="1"/>
</dbReference>
<dbReference type="STRING" id="388408.LAX5112_04386"/>
<keyword evidence="3" id="KW-0808">Transferase</keyword>
<sequence>MSALKPKILIATLGTRGDVQPYVALAGELVRLGADVVVATGRGFDTMIGKVGAQPRAVPIDFEALLGDPVTREAMFTFRGKIKVARTTMEDQKKVVRCLWRIGLEEKPDLILFNLKATVMTLVARRLNVPALPTALQPVVTPTGDFPVSLFGLPALGRVGNRLSYLAAHKLMALGLSPMLKPLRAEATAEFEHPGEMIDGHMPDRSKALCLQGFSSALVPRPKDWPETSWLSGYWFMRPANTYIPDRELMQFLENGPPPVYIGFGSMPSRNPEELTRLIMRALTQTGLRAILARGWGGLTGHALPEVLKDKVFLIDKAPHSWLFPKCSSIIHHGGAGTTHEALRWGKPSLVCPVFADQPFWGQRVHAAGAGPAPISQKKLTTDLLVKALYALDAPAYAMGAKAAAGIMALEPGAEGAAEEIMSVIPAVRASAKSA</sequence>
<organism evidence="3 4">
    <name type="scientific">Roseibium alexandrii</name>
    <dbReference type="NCBI Taxonomy" id="388408"/>
    <lineage>
        <taxon>Bacteria</taxon>
        <taxon>Pseudomonadati</taxon>
        <taxon>Pseudomonadota</taxon>
        <taxon>Alphaproteobacteria</taxon>
        <taxon>Hyphomicrobiales</taxon>
        <taxon>Stappiaceae</taxon>
        <taxon>Roseibium</taxon>
    </lineage>
</organism>
<dbReference type="GO" id="GO:0008194">
    <property type="term" value="F:UDP-glycosyltransferase activity"/>
    <property type="evidence" value="ECO:0007669"/>
    <property type="project" value="InterPro"/>
</dbReference>
<dbReference type="EMBL" id="CXWD01000023">
    <property type="protein sequence ID" value="CTQ75857.1"/>
    <property type="molecule type" value="Genomic_DNA"/>
</dbReference>
<dbReference type="InterPro" id="IPR010610">
    <property type="entry name" value="EryCIII-like_C"/>
</dbReference>
<name>A0A0M7AMH7_9HYPH</name>
<dbReference type="Pfam" id="PF03033">
    <property type="entry name" value="Glyco_transf_28"/>
    <property type="match status" value="1"/>
</dbReference>
<proteinExistence type="predicted"/>
<dbReference type="Proteomes" id="UP000053235">
    <property type="component" value="Unassembled WGS sequence"/>
</dbReference>
<gene>
    <name evidence="3" type="primary">eryCIII</name>
    <name evidence="3" type="ORF">LAX5112_04386</name>
</gene>
<dbReference type="Gene3D" id="3.40.50.2000">
    <property type="entry name" value="Glycogen Phosphorylase B"/>
    <property type="match status" value="2"/>
</dbReference>
<evidence type="ECO:0000259" key="2">
    <source>
        <dbReference type="Pfam" id="PF06722"/>
    </source>
</evidence>
<dbReference type="GO" id="GO:0033072">
    <property type="term" value="P:vancomycin biosynthetic process"/>
    <property type="evidence" value="ECO:0007669"/>
    <property type="project" value="UniProtKB-ARBA"/>
</dbReference>
<dbReference type="FunFam" id="3.40.50.2000:FF:000009">
    <property type="entry name" value="Sterol 3-beta-glucosyltransferase UGT80A2"/>
    <property type="match status" value="1"/>
</dbReference>
<accession>A0A0M7AMH7</accession>
<protein>
    <submittedName>
        <fullName evidence="3">Desosaminyl transferase EryCIII</fullName>
        <ecNumber evidence="3">2.4.1.278</ecNumber>
    </submittedName>
</protein>
<evidence type="ECO:0000313" key="3">
    <source>
        <dbReference type="EMBL" id="CTQ75857.1"/>
    </source>
</evidence>
<dbReference type="InterPro" id="IPR050426">
    <property type="entry name" value="Glycosyltransferase_28"/>
</dbReference>